<dbReference type="GeneTree" id="ENSGT00510000049866"/>
<dbReference type="AlphaFoldDB" id="A0A669CW59"/>
<sequence>MPSKPARYGIKIWVACDAQSSYAWKMQVYAGKPDKLGPPEKNLAARVVMDLTEGLAPGRNVTCDNFFTSRELATRLFHERGHTLLGTLRANRPEIPRELRCVKGRAVGSTQAAVLRGDPDGWSPNAVVLSYVAKKNKNVLLLTTSPRYVGPSGSLLEPSSNPDGGGGGSVKPSMVLHYNRTKGGVDNLDKVVGTYSCRRKTSRWPVALFHNMVDVAAYNAFVLWREIHPDWMSGKLNKRRLFLERLGKALVLPTLEARRRRGTRGGRREGEGEGEAVSTPDSRRDEPRETPVKRQEQGRQDQDRLLRLPRACVLEVRAHVLPQLHRGPLSGFATRPLRRRRAPGPTGVCLTPLPFSLSLSTSEDGREKLPIDTPTTRRPSASASTTRDIHELLLQSSRHWEWTRTVVTAATTARTATRGSRSLNRTESDRLESANRGRSDRRGNRTSVPVCFRDHPPVATGTNTKETHRFKPWLRSTGRARVPFAESRKPGALQTPPQKQRETSSDTMRGFSIRRNRAAAVAIDGGLQPFRCLCLMLRRDPL</sequence>
<keyword evidence="4" id="KW-1185">Reference proteome</keyword>
<dbReference type="Proteomes" id="UP000005207">
    <property type="component" value="Linkage group LG4"/>
</dbReference>
<accession>A0A669CW59</accession>
<feature type="region of interest" description="Disordered" evidence="1">
    <location>
        <begin position="257"/>
        <end position="302"/>
    </location>
</feature>
<dbReference type="Ensembl" id="ENSONIT00000092587.1">
    <property type="protein sequence ID" value="ENSONIP00000051647.1"/>
    <property type="gene ID" value="ENSONIG00000027314.1"/>
</dbReference>
<name>A0A669CW59_ORENI</name>
<dbReference type="InParanoid" id="A0A669CW59"/>
<organism evidence="3 4">
    <name type="scientific">Oreochromis niloticus</name>
    <name type="common">Nile tilapia</name>
    <name type="synonym">Tilapia nilotica</name>
    <dbReference type="NCBI Taxonomy" id="8128"/>
    <lineage>
        <taxon>Eukaryota</taxon>
        <taxon>Metazoa</taxon>
        <taxon>Chordata</taxon>
        <taxon>Craniata</taxon>
        <taxon>Vertebrata</taxon>
        <taxon>Euteleostomi</taxon>
        <taxon>Actinopterygii</taxon>
        <taxon>Neopterygii</taxon>
        <taxon>Teleostei</taxon>
        <taxon>Neoteleostei</taxon>
        <taxon>Acanthomorphata</taxon>
        <taxon>Ovalentaria</taxon>
        <taxon>Cichlomorphae</taxon>
        <taxon>Cichliformes</taxon>
        <taxon>Cichlidae</taxon>
        <taxon>African cichlids</taxon>
        <taxon>Pseudocrenilabrinae</taxon>
        <taxon>Oreochromini</taxon>
        <taxon>Oreochromis</taxon>
    </lineage>
</organism>
<feature type="compositionally biased region" description="Low complexity" evidence="1">
    <location>
        <begin position="373"/>
        <end position="386"/>
    </location>
</feature>
<dbReference type="Pfam" id="PF13843">
    <property type="entry name" value="DDE_Tnp_1_7"/>
    <property type="match status" value="1"/>
</dbReference>
<protein>
    <recommendedName>
        <fullName evidence="2">PiggyBac transposable element-derived protein domain-containing protein</fullName>
    </recommendedName>
</protein>
<reference evidence="3" key="2">
    <citation type="submission" date="2025-08" db="UniProtKB">
        <authorList>
            <consortium name="Ensembl"/>
        </authorList>
    </citation>
    <scope>IDENTIFICATION</scope>
</reference>
<dbReference type="PANTHER" id="PTHR46599:SF6">
    <property type="entry name" value="DUAL SPECIFICITY PHOSPHATASE 26"/>
    <property type="match status" value="1"/>
</dbReference>
<feature type="region of interest" description="Disordered" evidence="1">
    <location>
        <begin position="413"/>
        <end position="465"/>
    </location>
</feature>
<feature type="region of interest" description="Disordered" evidence="1">
    <location>
        <begin position="359"/>
        <end position="386"/>
    </location>
</feature>
<evidence type="ECO:0000256" key="1">
    <source>
        <dbReference type="SAM" id="MobiDB-lite"/>
    </source>
</evidence>
<reference evidence="4" key="1">
    <citation type="submission" date="2012-01" db="EMBL/GenBank/DDBJ databases">
        <title>The Genome Sequence of Oreochromis niloticus (Nile Tilapia).</title>
        <authorList>
            <consortium name="Broad Institute Genome Assembly Team"/>
            <consortium name="Broad Institute Sequencing Platform"/>
            <person name="Di Palma F."/>
            <person name="Johnson J."/>
            <person name="Lander E.S."/>
            <person name="Lindblad-Toh K."/>
        </authorList>
    </citation>
    <scope>NUCLEOTIDE SEQUENCE [LARGE SCALE GENOMIC DNA]</scope>
</reference>
<evidence type="ECO:0000259" key="2">
    <source>
        <dbReference type="Pfam" id="PF13843"/>
    </source>
</evidence>
<evidence type="ECO:0000313" key="3">
    <source>
        <dbReference type="Ensembl" id="ENSONIP00000051647.1"/>
    </source>
</evidence>
<feature type="region of interest" description="Disordered" evidence="1">
    <location>
        <begin position="481"/>
        <end position="507"/>
    </location>
</feature>
<dbReference type="PANTHER" id="PTHR46599">
    <property type="entry name" value="PIGGYBAC TRANSPOSABLE ELEMENT-DERIVED PROTEIN 4"/>
    <property type="match status" value="1"/>
</dbReference>
<feature type="region of interest" description="Disordered" evidence="1">
    <location>
        <begin position="152"/>
        <end position="171"/>
    </location>
</feature>
<reference evidence="3" key="3">
    <citation type="submission" date="2025-09" db="UniProtKB">
        <authorList>
            <consortium name="Ensembl"/>
        </authorList>
    </citation>
    <scope>IDENTIFICATION</scope>
</reference>
<proteinExistence type="predicted"/>
<feature type="compositionally biased region" description="Basic and acidic residues" evidence="1">
    <location>
        <begin position="281"/>
        <end position="302"/>
    </location>
</feature>
<evidence type="ECO:0000313" key="4">
    <source>
        <dbReference type="Proteomes" id="UP000005207"/>
    </source>
</evidence>
<feature type="compositionally biased region" description="Basic and acidic residues" evidence="1">
    <location>
        <begin position="424"/>
        <end position="443"/>
    </location>
</feature>
<feature type="domain" description="PiggyBac transposable element-derived protein" evidence="2">
    <location>
        <begin position="1"/>
        <end position="221"/>
    </location>
</feature>
<dbReference type="InterPro" id="IPR029526">
    <property type="entry name" value="PGBD"/>
</dbReference>